<dbReference type="PANTHER" id="PTHR43034:SF2">
    <property type="entry name" value="ION-TRANSLOCATING OXIDOREDUCTASE COMPLEX SUBUNIT C"/>
    <property type="match status" value="1"/>
</dbReference>
<feature type="domain" description="4Fe-4S ferredoxin-type" evidence="4">
    <location>
        <begin position="300"/>
        <end position="328"/>
    </location>
</feature>
<dbReference type="GO" id="GO:0009055">
    <property type="term" value="F:electron transfer activity"/>
    <property type="evidence" value="ECO:0007669"/>
    <property type="project" value="InterPro"/>
</dbReference>
<dbReference type="PANTHER" id="PTHR43034">
    <property type="entry name" value="ION-TRANSLOCATING OXIDOREDUCTASE COMPLEX SUBUNIT C"/>
    <property type="match status" value="1"/>
</dbReference>
<keyword evidence="3" id="KW-0411">Iron-sulfur</keyword>
<sequence>MIANTENLRILSPVNGIVDLTEERSHFQIKQDGAWTTTSPFLRRVSNYETFLEDCKKGALASLDFKDLPLDKYFSSFQKTDSFEIFLAPYSRYNNLPFLSIIAKEMAEALLEFSQMLAEIFPNARIHNFLNTSGLSFTHPDGIPEYFISKHSKKDIKQITSDIESRKLMYLGPETIFHILRMVYYLEPFTRRHLYVCLVDRKGRIDTESRYFFLNNGQSLDFIIQNFDKRYKVASFESMYESVSPHDIHSLGNFNIYQHNILVLYERLPVIRNAFPCIDCFECNTYCPTDASPYSVIKGNADDFIKSRCIECGICTLHCPSGIDIRTKIVGAKLA</sequence>
<dbReference type="PROSITE" id="PS00198">
    <property type="entry name" value="4FE4S_FER_1"/>
    <property type="match status" value="1"/>
</dbReference>
<dbReference type="SUPFAM" id="SSF46548">
    <property type="entry name" value="alpha-helical ferredoxin"/>
    <property type="match status" value="1"/>
</dbReference>
<evidence type="ECO:0000313" key="6">
    <source>
        <dbReference type="Proteomes" id="UP000297693"/>
    </source>
</evidence>
<dbReference type="InterPro" id="IPR017900">
    <property type="entry name" value="4Fe4S_Fe_S_CS"/>
</dbReference>
<reference evidence="5" key="1">
    <citation type="journal article" date="2019" name="PLoS Negl. Trop. Dis.">
        <title>Revisiting the worldwide diversity of Leptospira species in the environment.</title>
        <authorList>
            <person name="Vincent A.T."/>
            <person name="Schiettekatte O."/>
            <person name="Bourhy P."/>
            <person name="Veyrier F.J."/>
            <person name="Picardeau M."/>
        </authorList>
    </citation>
    <scope>NUCLEOTIDE SEQUENCE [LARGE SCALE GENOMIC DNA]</scope>
    <source>
        <strain evidence="5">201702476</strain>
    </source>
</reference>
<evidence type="ECO:0000313" key="5">
    <source>
        <dbReference type="EMBL" id="TGL60047.1"/>
    </source>
</evidence>
<dbReference type="PROSITE" id="PS51379">
    <property type="entry name" value="4FE4S_FER_2"/>
    <property type="match status" value="2"/>
</dbReference>
<dbReference type="InterPro" id="IPR010208">
    <property type="entry name" value="Ion_transpt_RnfC/RsxC"/>
</dbReference>
<dbReference type="AlphaFoldDB" id="A0A4R9K661"/>
<dbReference type="Proteomes" id="UP000297693">
    <property type="component" value="Unassembled WGS sequence"/>
</dbReference>
<feature type="domain" description="4Fe-4S ferredoxin-type" evidence="4">
    <location>
        <begin position="267"/>
        <end position="297"/>
    </location>
</feature>
<name>A0A4R9K661_9LEPT</name>
<dbReference type="EMBL" id="RQGD01000022">
    <property type="protein sequence ID" value="TGL60047.1"/>
    <property type="molecule type" value="Genomic_DNA"/>
</dbReference>
<keyword evidence="2" id="KW-0408">Iron</keyword>
<proteinExistence type="predicted"/>
<dbReference type="GO" id="GO:0016020">
    <property type="term" value="C:membrane"/>
    <property type="evidence" value="ECO:0007669"/>
    <property type="project" value="InterPro"/>
</dbReference>
<keyword evidence="1" id="KW-0479">Metal-binding</keyword>
<organism evidence="5 6">
    <name type="scientific">Leptospira ognonensis</name>
    <dbReference type="NCBI Taxonomy" id="2484945"/>
    <lineage>
        <taxon>Bacteria</taxon>
        <taxon>Pseudomonadati</taxon>
        <taxon>Spirochaetota</taxon>
        <taxon>Spirochaetia</taxon>
        <taxon>Leptospirales</taxon>
        <taxon>Leptospiraceae</taxon>
        <taxon>Leptospira</taxon>
    </lineage>
</organism>
<dbReference type="Pfam" id="PF13237">
    <property type="entry name" value="Fer4_10"/>
    <property type="match status" value="1"/>
</dbReference>
<dbReference type="Gene3D" id="3.30.70.20">
    <property type="match status" value="1"/>
</dbReference>
<gene>
    <name evidence="5" type="ORF">EHQ58_05985</name>
</gene>
<dbReference type="RefSeq" id="WP_135622975.1">
    <property type="nucleotide sequence ID" value="NZ_RQGD01000022.1"/>
</dbReference>
<protein>
    <submittedName>
        <fullName evidence="5">Oxidoreductase</fullName>
    </submittedName>
</protein>
<dbReference type="InterPro" id="IPR017896">
    <property type="entry name" value="4Fe4S_Fe-S-bd"/>
</dbReference>
<evidence type="ECO:0000256" key="3">
    <source>
        <dbReference type="ARBA" id="ARBA00023014"/>
    </source>
</evidence>
<evidence type="ECO:0000256" key="2">
    <source>
        <dbReference type="ARBA" id="ARBA00023004"/>
    </source>
</evidence>
<evidence type="ECO:0000259" key="4">
    <source>
        <dbReference type="PROSITE" id="PS51379"/>
    </source>
</evidence>
<dbReference type="GO" id="GO:0046872">
    <property type="term" value="F:metal ion binding"/>
    <property type="evidence" value="ECO:0007669"/>
    <property type="project" value="UniProtKB-KW"/>
</dbReference>
<comment type="caution">
    <text evidence="5">The sequence shown here is derived from an EMBL/GenBank/DDBJ whole genome shotgun (WGS) entry which is preliminary data.</text>
</comment>
<dbReference type="GO" id="GO:0051539">
    <property type="term" value="F:4 iron, 4 sulfur cluster binding"/>
    <property type="evidence" value="ECO:0007669"/>
    <property type="project" value="InterPro"/>
</dbReference>
<evidence type="ECO:0000256" key="1">
    <source>
        <dbReference type="ARBA" id="ARBA00022723"/>
    </source>
</evidence>
<dbReference type="OrthoDB" id="9767754at2"/>
<accession>A0A4R9K661</accession>
<keyword evidence="6" id="KW-1185">Reference proteome</keyword>